<feature type="domain" description="GHMP kinase C-terminal" evidence="12">
    <location>
        <begin position="227"/>
        <end position="284"/>
    </location>
</feature>
<evidence type="ECO:0000256" key="5">
    <source>
        <dbReference type="ARBA" id="ARBA00022741"/>
    </source>
</evidence>
<reference evidence="13 14" key="1">
    <citation type="submission" date="2018-02" db="EMBL/GenBank/DDBJ databases">
        <title>Genome sequence of Desulfovibrio carbinolicus DSM 3852.</title>
        <authorList>
            <person name="Wilbanks E."/>
            <person name="Skennerton C.T."/>
            <person name="Orphan V.J."/>
        </authorList>
    </citation>
    <scope>NUCLEOTIDE SEQUENCE [LARGE SCALE GENOMIC DNA]</scope>
    <source>
        <strain evidence="13 14">DSM 3852</strain>
    </source>
</reference>
<sequence length="296" mass="30988">MASFPCPIEETLLPVPCKVNLRLAVGARRPNGYHDIDTFFLPLPEPADVLRLRRFDGPGDIDLQCSDPELETDDNLVVRAYRAYAAATGYAPRLEVHLAKHIPHGAGLGGGSSDAAVMLRYLNDRAGEAALSPVDLAALALTLGADIPFFLLGVPAAATGVGEALIPADPGLAGWCAVVVCPEAHVKTAWAYAALDASRALPQKPGANLLTTAFDANKRAFCVTGAPMRNDFETVVFAAHPELGRVKERLLALGAAGALLSGTGSAVFGLFRKRQTATLALAMLTGSGPRAYLAPL</sequence>
<dbReference type="Proteomes" id="UP000293296">
    <property type="component" value="Chromosome"/>
</dbReference>
<organism evidence="13 14">
    <name type="scientific">Solidesulfovibrio carbinolicus</name>
    <dbReference type="NCBI Taxonomy" id="296842"/>
    <lineage>
        <taxon>Bacteria</taxon>
        <taxon>Pseudomonadati</taxon>
        <taxon>Thermodesulfobacteriota</taxon>
        <taxon>Desulfovibrionia</taxon>
        <taxon>Desulfovibrionales</taxon>
        <taxon>Desulfovibrionaceae</taxon>
        <taxon>Solidesulfovibrio</taxon>
    </lineage>
</organism>
<evidence type="ECO:0000259" key="11">
    <source>
        <dbReference type="Pfam" id="PF00288"/>
    </source>
</evidence>
<keyword evidence="5 9" id="KW-0547">Nucleotide-binding</keyword>
<gene>
    <name evidence="9" type="primary">ispE</name>
    <name evidence="13" type="ORF">C3Y92_07070</name>
</gene>
<dbReference type="PIRSF" id="PIRSF010376">
    <property type="entry name" value="IspE"/>
    <property type="match status" value="1"/>
</dbReference>
<feature type="active site" evidence="9">
    <location>
        <position position="146"/>
    </location>
</feature>
<evidence type="ECO:0000256" key="7">
    <source>
        <dbReference type="ARBA" id="ARBA00022840"/>
    </source>
</evidence>
<comment type="similarity">
    <text evidence="1 9">Belongs to the GHMP kinase family. IspE subfamily.</text>
</comment>
<evidence type="ECO:0000256" key="9">
    <source>
        <dbReference type="HAMAP-Rule" id="MF_00061"/>
    </source>
</evidence>
<dbReference type="HAMAP" id="MF_00061">
    <property type="entry name" value="IspE"/>
    <property type="match status" value="1"/>
</dbReference>
<dbReference type="UniPathway" id="UPA00056">
    <property type="reaction ID" value="UER00094"/>
</dbReference>
<protein>
    <recommendedName>
        <fullName evidence="3 9">4-diphosphocytidyl-2-C-methyl-D-erythritol kinase</fullName>
        <shortName evidence="9">CMK</shortName>
        <ecNumber evidence="2 9">2.7.1.148</ecNumber>
    </recommendedName>
    <alternativeName>
        <fullName evidence="8 9">4-(cytidine-5'-diphospho)-2-C-methyl-D-erythritol kinase</fullName>
    </alternativeName>
</protein>
<keyword evidence="10" id="KW-0472">Membrane</keyword>
<dbReference type="Gene3D" id="3.30.70.890">
    <property type="entry name" value="GHMP kinase, C-terminal domain"/>
    <property type="match status" value="1"/>
</dbReference>
<proteinExistence type="inferred from homology"/>
<keyword evidence="4 9" id="KW-0808">Transferase</keyword>
<evidence type="ECO:0000256" key="6">
    <source>
        <dbReference type="ARBA" id="ARBA00022777"/>
    </source>
</evidence>
<dbReference type="SUPFAM" id="SSF54211">
    <property type="entry name" value="Ribosomal protein S5 domain 2-like"/>
    <property type="match status" value="1"/>
</dbReference>
<comment type="function">
    <text evidence="9">Catalyzes the phosphorylation of the position 2 hydroxy group of 4-diphosphocytidyl-2C-methyl-D-erythritol.</text>
</comment>
<dbReference type="GO" id="GO:0019288">
    <property type="term" value="P:isopentenyl diphosphate biosynthetic process, methylerythritol 4-phosphate pathway"/>
    <property type="evidence" value="ECO:0007669"/>
    <property type="project" value="UniProtKB-UniRule"/>
</dbReference>
<dbReference type="InterPro" id="IPR004424">
    <property type="entry name" value="IspE"/>
</dbReference>
<dbReference type="EC" id="2.7.1.148" evidence="2 9"/>
<evidence type="ECO:0000256" key="4">
    <source>
        <dbReference type="ARBA" id="ARBA00022679"/>
    </source>
</evidence>
<dbReference type="InterPro" id="IPR013750">
    <property type="entry name" value="GHMP_kinase_C_dom"/>
</dbReference>
<feature type="transmembrane region" description="Helical" evidence="10">
    <location>
        <begin position="250"/>
        <end position="271"/>
    </location>
</feature>
<feature type="binding site" evidence="9">
    <location>
        <begin position="103"/>
        <end position="113"/>
    </location>
    <ligand>
        <name>ATP</name>
        <dbReference type="ChEBI" id="CHEBI:30616"/>
    </ligand>
</feature>
<dbReference type="GO" id="GO:0050515">
    <property type="term" value="F:4-(cytidine 5'-diphospho)-2-C-methyl-D-erythritol kinase activity"/>
    <property type="evidence" value="ECO:0007669"/>
    <property type="project" value="UniProtKB-UniRule"/>
</dbReference>
<evidence type="ECO:0000259" key="12">
    <source>
        <dbReference type="Pfam" id="PF08544"/>
    </source>
</evidence>
<dbReference type="InterPro" id="IPR036554">
    <property type="entry name" value="GHMP_kinase_C_sf"/>
</dbReference>
<dbReference type="SUPFAM" id="SSF55060">
    <property type="entry name" value="GHMP Kinase, C-terminal domain"/>
    <property type="match status" value="1"/>
</dbReference>
<keyword evidence="6 9" id="KW-0418">Kinase</keyword>
<evidence type="ECO:0000256" key="10">
    <source>
        <dbReference type="SAM" id="Phobius"/>
    </source>
</evidence>
<comment type="catalytic activity">
    <reaction evidence="9">
        <text>4-CDP-2-C-methyl-D-erythritol + ATP = 4-CDP-2-C-methyl-D-erythritol 2-phosphate + ADP + H(+)</text>
        <dbReference type="Rhea" id="RHEA:18437"/>
        <dbReference type="ChEBI" id="CHEBI:15378"/>
        <dbReference type="ChEBI" id="CHEBI:30616"/>
        <dbReference type="ChEBI" id="CHEBI:57823"/>
        <dbReference type="ChEBI" id="CHEBI:57919"/>
        <dbReference type="ChEBI" id="CHEBI:456216"/>
        <dbReference type="EC" id="2.7.1.148"/>
    </reaction>
</comment>
<evidence type="ECO:0000256" key="1">
    <source>
        <dbReference type="ARBA" id="ARBA00009684"/>
    </source>
</evidence>
<keyword evidence="10" id="KW-0812">Transmembrane</keyword>
<dbReference type="GO" id="GO:0016114">
    <property type="term" value="P:terpenoid biosynthetic process"/>
    <property type="evidence" value="ECO:0007669"/>
    <property type="project" value="UniProtKB-UniRule"/>
</dbReference>
<dbReference type="AlphaFoldDB" id="A0A4P6HIM9"/>
<accession>A0A4P6HIM9</accession>
<dbReference type="Gene3D" id="3.30.230.10">
    <property type="match status" value="1"/>
</dbReference>
<keyword evidence="14" id="KW-1185">Reference proteome</keyword>
<evidence type="ECO:0000256" key="2">
    <source>
        <dbReference type="ARBA" id="ARBA00012052"/>
    </source>
</evidence>
<dbReference type="OrthoDB" id="9809438at2"/>
<dbReference type="PANTHER" id="PTHR43527:SF2">
    <property type="entry name" value="4-DIPHOSPHOCYTIDYL-2-C-METHYL-D-ERYTHRITOL KINASE, CHLOROPLASTIC"/>
    <property type="match status" value="1"/>
</dbReference>
<comment type="pathway">
    <text evidence="9">Isoprenoid biosynthesis; isopentenyl diphosphate biosynthesis via DXP pathway; isopentenyl diphosphate from 1-deoxy-D-xylulose 5-phosphate: step 3/6.</text>
</comment>
<dbReference type="Pfam" id="PF08544">
    <property type="entry name" value="GHMP_kinases_C"/>
    <property type="match status" value="1"/>
</dbReference>
<dbReference type="InterPro" id="IPR014721">
    <property type="entry name" value="Ribsml_uS5_D2-typ_fold_subgr"/>
</dbReference>
<evidence type="ECO:0000256" key="8">
    <source>
        <dbReference type="ARBA" id="ARBA00032554"/>
    </source>
</evidence>
<dbReference type="KEGG" id="dcb:C3Y92_07070"/>
<keyword evidence="10" id="KW-1133">Transmembrane helix</keyword>
<dbReference type="EMBL" id="CP026538">
    <property type="protein sequence ID" value="QAZ67003.1"/>
    <property type="molecule type" value="Genomic_DNA"/>
</dbReference>
<feature type="active site" evidence="9">
    <location>
        <position position="18"/>
    </location>
</feature>
<keyword evidence="9" id="KW-0414">Isoprene biosynthesis</keyword>
<dbReference type="NCBIfam" id="TIGR00154">
    <property type="entry name" value="ispE"/>
    <property type="match status" value="1"/>
</dbReference>
<evidence type="ECO:0000313" key="14">
    <source>
        <dbReference type="Proteomes" id="UP000293296"/>
    </source>
</evidence>
<dbReference type="InterPro" id="IPR020568">
    <property type="entry name" value="Ribosomal_Su5_D2-typ_SF"/>
</dbReference>
<dbReference type="Pfam" id="PF00288">
    <property type="entry name" value="GHMP_kinases_N"/>
    <property type="match status" value="1"/>
</dbReference>
<dbReference type="RefSeq" id="WP_129351141.1">
    <property type="nucleotide sequence ID" value="NZ_CP026538.1"/>
</dbReference>
<evidence type="ECO:0000313" key="13">
    <source>
        <dbReference type="EMBL" id="QAZ67003.1"/>
    </source>
</evidence>
<name>A0A4P6HIM9_9BACT</name>
<dbReference type="GO" id="GO:0005524">
    <property type="term" value="F:ATP binding"/>
    <property type="evidence" value="ECO:0007669"/>
    <property type="project" value="UniProtKB-UniRule"/>
</dbReference>
<dbReference type="InterPro" id="IPR006204">
    <property type="entry name" value="GHMP_kinase_N_dom"/>
</dbReference>
<keyword evidence="7 9" id="KW-0067">ATP-binding</keyword>
<dbReference type="PANTHER" id="PTHR43527">
    <property type="entry name" value="4-DIPHOSPHOCYTIDYL-2-C-METHYL-D-ERYTHRITOL KINASE, CHLOROPLASTIC"/>
    <property type="match status" value="1"/>
</dbReference>
<feature type="domain" description="GHMP kinase N-terminal" evidence="11">
    <location>
        <begin position="75"/>
        <end position="153"/>
    </location>
</feature>
<evidence type="ECO:0000256" key="3">
    <source>
        <dbReference type="ARBA" id="ARBA00017473"/>
    </source>
</evidence>